<name>A0A8X6H5C6_TRICU</name>
<accession>A0A8X6H5C6</accession>
<comment type="caution">
    <text evidence="1">The sequence shown here is derived from an EMBL/GenBank/DDBJ whole genome shotgun (WGS) entry which is preliminary data.</text>
</comment>
<protein>
    <submittedName>
        <fullName evidence="1">Uncharacterized protein</fullName>
    </submittedName>
</protein>
<reference evidence="1" key="1">
    <citation type="submission" date="2020-07" db="EMBL/GenBank/DDBJ databases">
        <title>Multicomponent nature underlies the extraordinary mechanical properties of spider dragline silk.</title>
        <authorList>
            <person name="Kono N."/>
            <person name="Nakamura H."/>
            <person name="Mori M."/>
            <person name="Yoshida Y."/>
            <person name="Ohtoshi R."/>
            <person name="Malay A.D."/>
            <person name="Moran D.A.P."/>
            <person name="Tomita M."/>
            <person name="Numata K."/>
            <person name="Arakawa K."/>
        </authorList>
    </citation>
    <scope>NUCLEOTIDE SEQUENCE</scope>
</reference>
<evidence type="ECO:0000313" key="2">
    <source>
        <dbReference type="Proteomes" id="UP000887116"/>
    </source>
</evidence>
<proteinExistence type="predicted"/>
<dbReference type="AlphaFoldDB" id="A0A8X6H5C6"/>
<evidence type="ECO:0000313" key="1">
    <source>
        <dbReference type="EMBL" id="GFQ80049.1"/>
    </source>
</evidence>
<dbReference type="EMBL" id="BMAO01012260">
    <property type="protein sequence ID" value="GFQ80049.1"/>
    <property type="molecule type" value="Genomic_DNA"/>
</dbReference>
<sequence length="104" mass="11652">MYPEPDWGHIYTDGSLSKNSDSTGAGVYCMQTFLFLFNNWKIHNRFDGEFAALQVDISHLHCDPNSFCMSSVLQKCSSVTVITNSTLASSNFLDCKKLLQCLSE</sequence>
<dbReference type="Proteomes" id="UP000887116">
    <property type="component" value="Unassembled WGS sequence"/>
</dbReference>
<gene>
    <name evidence="1" type="ORF">TNCT_266641</name>
</gene>
<organism evidence="1 2">
    <name type="scientific">Trichonephila clavata</name>
    <name type="common">Joro spider</name>
    <name type="synonym">Nephila clavata</name>
    <dbReference type="NCBI Taxonomy" id="2740835"/>
    <lineage>
        <taxon>Eukaryota</taxon>
        <taxon>Metazoa</taxon>
        <taxon>Ecdysozoa</taxon>
        <taxon>Arthropoda</taxon>
        <taxon>Chelicerata</taxon>
        <taxon>Arachnida</taxon>
        <taxon>Araneae</taxon>
        <taxon>Araneomorphae</taxon>
        <taxon>Entelegynae</taxon>
        <taxon>Araneoidea</taxon>
        <taxon>Nephilidae</taxon>
        <taxon>Trichonephila</taxon>
    </lineage>
</organism>
<keyword evidence="2" id="KW-1185">Reference proteome</keyword>